<feature type="compositionally biased region" description="Acidic residues" evidence="1">
    <location>
        <begin position="121"/>
        <end position="132"/>
    </location>
</feature>
<keyword evidence="3" id="KW-1185">Reference proteome</keyword>
<gene>
    <name evidence="2" type="ORF">DID88_005116</name>
</gene>
<feature type="region of interest" description="Disordered" evidence="1">
    <location>
        <begin position="74"/>
        <end position="169"/>
    </location>
</feature>
<feature type="compositionally biased region" description="Basic and acidic residues" evidence="1">
    <location>
        <begin position="26"/>
        <end position="56"/>
    </location>
</feature>
<dbReference type="PANTHER" id="PTHR40644">
    <property type="entry name" value="UPF0653 PROTEIN C607.02C"/>
    <property type="match status" value="1"/>
</dbReference>
<evidence type="ECO:0000313" key="2">
    <source>
        <dbReference type="EMBL" id="RAL58411.1"/>
    </source>
</evidence>
<sequence>MAFKSGQKLPKGLDDGVKKPKNKKSKNNDADSEKKDLQTPKKDPVTEIPKIRPGEKMWEFSARVDAALPVGGLIHKSAKGGKDPLGLKQGRTKTEKKMHRMYDEWREEERKIQEKRQEEAELREEDDMEMDGEGQMQWKSDLNTDGKTGKNKKKKKKLVGEIDDGNDDPWAIIAKNRGEVKAGLNDVVQAPPTFTKVPKAKFKELQGAKVEVSDVPKAAGSLRRREELGEVRKSIVESYRQMMKDNKDKVKSQ</sequence>
<dbReference type="EMBL" id="QKRW01000083">
    <property type="protein sequence ID" value="RAL58411.1"/>
    <property type="molecule type" value="Genomic_DNA"/>
</dbReference>
<dbReference type="OrthoDB" id="5876637at2759"/>
<proteinExistence type="predicted"/>
<feature type="region of interest" description="Disordered" evidence="1">
    <location>
        <begin position="1"/>
        <end position="56"/>
    </location>
</feature>
<feature type="compositionally biased region" description="Basic and acidic residues" evidence="1">
    <location>
        <begin position="92"/>
        <end position="120"/>
    </location>
</feature>
<accession>A0A395IE20</accession>
<dbReference type="AlphaFoldDB" id="A0A395IE20"/>
<dbReference type="Proteomes" id="UP000249056">
    <property type="component" value="Unassembled WGS sequence"/>
</dbReference>
<dbReference type="PANTHER" id="PTHR40644:SF1">
    <property type="entry name" value="UPF0653 PROTEIN C607.02C"/>
    <property type="match status" value="1"/>
</dbReference>
<organism evidence="2 3">
    <name type="scientific">Monilinia fructigena</name>
    <dbReference type="NCBI Taxonomy" id="38457"/>
    <lineage>
        <taxon>Eukaryota</taxon>
        <taxon>Fungi</taxon>
        <taxon>Dikarya</taxon>
        <taxon>Ascomycota</taxon>
        <taxon>Pezizomycotina</taxon>
        <taxon>Leotiomycetes</taxon>
        <taxon>Helotiales</taxon>
        <taxon>Sclerotiniaceae</taxon>
        <taxon>Monilinia</taxon>
    </lineage>
</organism>
<evidence type="ECO:0000256" key="1">
    <source>
        <dbReference type="SAM" id="MobiDB-lite"/>
    </source>
</evidence>
<comment type="caution">
    <text evidence="2">The sequence shown here is derived from an EMBL/GenBank/DDBJ whole genome shotgun (WGS) entry which is preliminary data.</text>
</comment>
<evidence type="ECO:0000313" key="3">
    <source>
        <dbReference type="Proteomes" id="UP000249056"/>
    </source>
</evidence>
<protein>
    <submittedName>
        <fullName evidence="2">Uncharacterized protein</fullName>
    </submittedName>
</protein>
<name>A0A395IE20_9HELO</name>
<reference evidence="2 3" key="1">
    <citation type="submission" date="2018-06" db="EMBL/GenBank/DDBJ databases">
        <title>Genome Sequence of the Brown Rot Fungal Pathogen Monilinia fructigena.</title>
        <authorList>
            <person name="Landi L."/>
            <person name="De Miccolis Angelini R.M."/>
            <person name="Pollastro S."/>
            <person name="Abate D."/>
            <person name="Faretra F."/>
            <person name="Romanazzi G."/>
        </authorList>
    </citation>
    <scope>NUCLEOTIDE SEQUENCE [LARGE SCALE GENOMIC DNA]</scope>
    <source>
        <strain evidence="2 3">Mfrg269</strain>
    </source>
</reference>